<evidence type="ECO:0000313" key="2">
    <source>
        <dbReference type="EMBL" id="PVI08488.1"/>
    </source>
</evidence>
<dbReference type="Proteomes" id="UP000244855">
    <property type="component" value="Unassembled WGS sequence"/>
</dbReference>
<accession>A0A2V1ECY6</accession>
<evidence type="ECO:0000313" key="3">
    <source>
        <dbReference type="Proteomes" id="UP000244855"/>
    </source>
</evidence>
<dbReference type="AlphaFoldDB" id="A0A2V1ECY6"/>
<gene>
    <name evidence="2" type="ORF">DM02DRAFT_548814</name>
</gene>
<keyword evidence="3" id="KW-1185">Reference proteome</keyword>
<feature type="compositionally biased region" description="Low complexity" evidence="1">
    <location>
        <begin position="239"/>
        <end position="251"/>
    </location>
</feature>
<protein>
    <submittedName>
        <fullName evidence="2">Uncharacterized protein</fullName>
    </submittedName>
</protein>
<reference evidence="2 3" key="1">
    <citation type="journal article" date="2018" name="Sci. Rep.">
        <title>Comparative genomics provides insights into the lifestyle and reveals functional heterogeneity of dark septate endophytic fungi.</title>
        <authorList>
            <person name="Knapp D.G."/>
            <person name="Nemeth J.B."/>
            <person name="Barry K."/>
            <person name="Hainaut M."/>
            <person name="Henrissat B."/>
            <person name="Johnson J."/>
            <person name="Kuo A."/>
            <person name="Lim J.H.P."/>
            <person name="Lipzen A."/>
            <person name="Nolan M."/>
            <person name="Ohm R.A."/>
            <person name="Tamas L."/>
            <person name="Grigoriev I.V."/>
            <person name="Spatafora J.W."/>
            <person name="Nagy L.G."/>
            <person name="Kovacs G.M."/>
        </authorList>
    </citation>
    <scope>NUCLEOTIDE SEQUENCE [LARGE SCALE GENOMIC DNA]</scope>
    <source>
        <strain evidence="2 3">DSE2036</strain>
    </source>
</reference>
<name>A0A2V1ECY6_9PLEO</name>
<dbReference type="OrthoDB" id="3886371at2759"/>
<feature type="region of interest" description="Disordered" evidence="1">
    <location>
        <begin position="214"/>
        <end position="256"/>
    </location>
</feature>
<evidence type="ECO:0000256" key="1">
    <source>
        <dbReference type="SAM" id="MobiDB-lite"/>
    </source>
</evidence>
<dbReference type="EMBL" id="KZ805300">
    <property type="protein sequence ID" value="PVI08488.1"/>
    <property type="molecule type" value="Genomic_DNA"/>
</dbReference>
<organism evidence="2 3">
    <name type="scientific">Periconia macrospinosa</name>
    <dbReference type="NCBI Taxonomy" id="97972"/>
    <lineage>
        <taxon>Eukaryota</taxon>
        <taxon>Fungi</taxon>
        <taxon>Dikarya</taxon>
        <taxon>Ascomycota</taxon>
        <taxon>Pezizomycotina</taxon>
        <taxon>Dothideomycetes</taxon>
        <taxon>Pleosporomycetidae</taxon>
        <taxon>Pleosporales</taxon>
        <taxon>Massarineae</taxon>
        <taxon>Periconiaceae</taxon>
        <taxon>Periconia</taxon>
    </lineage>
</organism>
<feature type="region of interest" description="Disordered" evidence="1">
    <location>
        <begin position="52"/>
        <end position="74"/>
    </location>
</feature>
<sequence>MSPYQHIFSANAVLNVWRNLRHTRDPNDLFLTVQYHADDVHGPTVTTRKYGKNNVVETKSDETGRRGTGDGRGTLDGRSIGFVVPWRSMQAQKKELKEKEKELAEALVVRHLAAGLSRQMSKIELQMADNAPFAQGKNLQTGGEIIRQFLPPIQTLFEQKPIPYRMIFELLMELKDLAYTGMISCEKEVLEWELNNFSSFEDLDETMFRALTPSLASEPSLPGKPSTSRKLLAHKRSSHSISSIATTSSTSPQKRSWLTDTDESLYHLESLEATAAAMTHLALPVVDFLAKSTITLRRSLPRPTLTEHGLEKRRRTGRCAEYARCNKWAGTSWRQGGGCRRGCKNEDEDPEGLPSWHSSSRWFDERGTYMVGGGKGNVEGKKVERLVAV</sequence>
<feature type="compositionally biased region" description="Basic and acidic residues" evidence="1">
    <location>
        <begin position="58"/>
        <end position="74"/>
    </location>
</feature>
<proteinExistence type="predicted"/>